<evidence type="ECO:0000313" key="3">
    <source>
        <dbReference type="EMBL" id="KAG5517264.1"/>
    </source>
</evidence>
<protein>
    <recommendedName>
        <fullName evidence="2">PCI domain-containing protein</fullName>
    </recommendedName>
</protein>
<gene>
    <name evidence="3" type="ORF">RHGRI_037877</name>
</gene>
<name>A0AAV6HTC9_9ERIC</name>
<dbReference type="SUPFAM" id="SSF46785">
    <property type="entry name" value="Winged helix' DNA-binding domain"/>
    <property type="match status" value="1"/>
</dbReference>
<dbReference type="InterPro" id="IPR000717">
    <property type="entry name" value="PCI_dom"/>
</dbReference>
<dbReference type="InterPro" id="IPR050871">
    <property type="entry name" value="26S_Proteasome/COP9_Components"/>
</dbReference>
<feature type="transmembrane region" description="Helical" evidence="1">
    <location>
        <begin position="78"/>
        <end position="94"/>
    </location>
</feature>
<dbReference type="AlphaFoldDB" id="A0AAV6HTC9"/>
<dbReference type="PANTHER" id="PTHR10678">
    <property type="entry name" value="26S PROTEASOME NON-ATPASE REGULATORY SUBUNIT 11/COP9 SIGNALOSOME COMPLEX SUBUNIT 2"/>
    <property type="match status" value="1"/>
</dbReference>
<dbReference type="Proteomes" id="UP000823749">
    <property type="component" value="Chromosome 13"/>
</dbReference>
<dbReference type="EMBL" id="JACTNZ010000013">
    <property type="protein sequence ID" value="KAG5517264.1"/>
    <property type="molecule type" value="Genomic_DNA"/>
</dbReference>
<dbReference type="Pfam" id="PF01399">
    <property type="entry name" value="PCI"/>
    <property type="match status" value="1"/>
</dbReference>
<dbReference type="Gene3D" id="1.25.40.570">
    <property type="match status" value="1"/>
</dbReference>
<dbReference type="InterPro" id="IPR036390">
    <property type="entry name" value="WH_DNA-bd_sf"/>
</dbReference>
<dbReference type="PROSITE" id="PS50250">
    <property type="entry name" value="PCI"/>
    <property type="match status" value="1"/>
</dbReference>
<organism evidence="3 4">
    <name type="scientific">Rhododendron griersonianum</name>
    <dbReference type="NCBI Taxonomy" id="479676"/>
    <lineage>
        <taxon>Eukaryota</taxon>
        <taxon>Viridiplantae</taxon>
        <taxon>Streptophyta</taxon>
        <taxon>Embryophyta</taxon>
        <taxon>Tracheophyta</taxon>
        <taxon>Spermatophyta</taxon>
        <taxon>Magnoliopsida</taxon>
        <taxon>eudicotyledons</taxon>
        <taxon>Gunneridae</taxon>
        <taxon>Pentapetalae</taxon>
        <taxon>asterids</taxon>
        <taxon>Ericales</taxon>
        <taxon>Ericaceae</taxon>
        <taxon>Ericoideae</taxon>
        <taxon>Rhodoreae</taxon>
        <taxon>Rhododendron</taxon>
    </lineage>
</organism>
<accession>A0AAV6HTC9</accession>
<dbReference type="SMART" id="SM00088">
    <property type="entry name" value="PINT"/>
    <property type="match status" value="1"/>
</dbReference>
<sequence length="126" mass="14876">MDDPFIRNYIEDLLKNVRTQVLLKLIKPYTRIRIPFISKELNVPEKDVEELLVSLILDNRIHGHIDQVNRLLERGDRLHIILLFVCLYFGFINFRNSISLSINVGFCQFGKFAKQLEGNEKVHCHR</sequence>
<keyword evidence="1" id="KW-1133">Transmembrane helix</keyword>
<feature type="domain" description="PCI" evidence="2">
    <location>
        <begin position="1"/>
        <end position="79"/>
    </location>
</feature>
<keyword evidence="4" id="KW-1185">Reference proteome</keyword>
<reference evidence="3 4" key="1">
    <citation type="submission" date="2020-08" db="EMBL/GenBank/DDBJ databases">
        <title>Plant Genome Project.</title>
        <authorList>
            <person name="Zhang R.-G."/>
        </authorList>
    </citation>
    <scope>NUCLEOTIDE SEQUENCE [LARGE SCALE GENOMIC DNA]</scope>
    <source>
        <strain evidence="3">WSP0</strain>
        <tissue evidence="3">Leaf</tissue>
    </source>
</reference>
<keyword evidence="1" id="KW-0472">Membrane</keyword>
<evidence type="ECO:0000313" key="4">
    <source>
        <dbReference type="Proteomes" id="UP000823749"/>
    </source>
</evidence>
<evidence type="ECO:0000259" key="2">
    <source>
        <dbReference type="PROSITE" id="PS50250"/>
    </source>
</evidence>
<proteinExistence type="predicted"/>
<comment type="caution">
    <text evidence="3">The sequence shown here is derived from an EMBL/GenBank/DDBJ whole genome shotgun (WGS) entry which is preliminary data.</text>
</comment>
<evidence type="ECO:0000256" key="1">
    <source>
        <dbReference type="SAM" id="Phobius"/>
    </source>
</evidence>
<keyword evidence="1" id="KW-0812">Transmembrane</keyword>